<feature type="chain" id="PRO_5046579219" description="Fimbrillin family protein" evidence="1">
    <location>
        <begin position="30"/>
        <end position="460"/>
    </location>
</feature>
<proteinExistence type="predicted"/>
<sequence>MVRRMKHGYVTAACRVGVLAGIAALAACAGTGEGNDGRNGVRIVSGAYPDGEGTRVAYEYDGEAHRVVWSEGDALRVAAFAEGARVADGGRLWSRFDMVADGGFDASYMLFAGDALVPPDAGPFSQQRLYALYPAGMLVGDADDSLLFPAVQAYSPDAFDTEAVLMVAAPVEAEIPQEGTVHTAPFRFAHYTGYLRLSPKDMPAALSDERVSRIVLESLEGVPMAGGFTVSIDDAGGGWTLVPGADTESTVTLDCSGSTVTVGELGDCWFALLPGNYGRVAVTVATESGAAVRMERDGLAMASGVIKVQDIHFGSGDTVSRTFTMDGGDLGIRDYVNGETLTGTENGVEFGFLKLKYTVSGSDKYMEFGKRGGMLWNTAALPGRVVSVEVDCTEAYNSRFIEVGMGTSSGTYEYTRMGTTSEFNSFEAPDGSDYRYVSIENTGTAAAVVRSIRIICVQAG</sequence>
<evidence type="ECO:0000256" key="1">
    <source>
        <dbReference type="SAM" id="SignalP"/>
    </source>
</evidence>
<keyword evidence="3" id="KW-1185">Reference proteome</keyword>
<reference evidence="2 3" key="1">
    <citation type="submission" date="2014-09" db="EMBL/GenBank/DDBJ databases">
        <title>Alistipes sp. 627, sp. nov., a novel member of the family Rikenellaceae isolated from human faeces.</title>
        <authorList>
            <person name="Shkoporov A.N."/>
            <person name="Chaplin A.V."/>
            <person name="Motuzova O.V."/>
            <person name="Kafarskaia L.I."/>
            <person name="Khokhlova E.V."/>
            <person name="Efimov B.A."/>
        </authorList>
    </citation>
    <scope>NUCLEOTIDE SEQUENCE [LARGE SCALE GENOMIC DNA]</scope>
    <source>
        <strain evidence="2 3">627</strain>
    </source>
</reference>
<dbReference type="EMBL" id="JRGF01000001">
    <property type="protein sequence ID" value="KHE43040.1"/>
    <property type="molecule type" value="Genomic_DNA"/>
</dbReference>
<gene>
    <name evidence="2" type="ORF">LG35_00865</name>
</gene>
<dbReference type="Proteomes" id="UP000030889">
    <property type="component" value="Unassembled WGS sequence"/>
</dbReference>
<evidence type="ECO:0000313" key="2">
    <source>
        <dbReference type="EMBL" id="KHE43040.1"/>
    </source>
</evidence>
<dbReference type="PROSITE" id="PS51257">
    <property type="entry name" value="PROKAR_LIPOPROTEIN"/>
    <property type="match status" value="1"/>
</dbReference>
<feature type="signal peptide" evidence="1">
    <location>
        <begin position="1"/>
        <end position="29"/>
    </location>
</feature>
<keyword evidence="1" id="KW-0732">Signal</keyword>
<organism evidence="2 3">
    <name type="scientific">Alistipes inops</name>
    <dbReference type="NCBI Taxonomy" id="1501391"/>
    <lineage>
        <taxon>Bacteria</taxon>
        <taxon>Pseudomonadati</taxon>
        <taxon>Bacteroidota</taxon>
        <taxon>Bacteroidia</taxon>
        <taxon>Bacteroidales</taxon>
        <taxon>Rikenellaceae</taxon>
        <taxon>Alistipes</taxon>
    </lineage>
</organism>
<name>A0ABR4YLA7_9BACT</name>
<accession>A0ABR4YLA7</accession>
<protein>
    <recommendedName>
        <fullName evidence="4">Fimbrillin family protein</fullName>
    </recommendedName>
</protein>
<evidence type="ECO:0000313" key="3">
    <source>
        <dbReference type="Proteomes" id="UP000030889"/>
    </source>
</evidence>
<comment type="caution">
    <text evidence="2">The sequence shown here is derived from an EMBL/GenBank/DDBJ whole genome shotgun (WGS) entry which is preliminary data.</text>
</comment>
<evidence type="ECO:0008006" key="4">
    <source>
        <dbReference type="Google" id="ProtNLM"/>
    </source>
</evidence>